<proteinExistence type="predicted"/>
<dbReference type="EMBL" id="JACHIK010000010">
    <property type="protein sequence ID" value="MBB5043573.1"/>
    <property type="molecule type" value="Genomic_DNA"/>
</dbReference>
<dbReference type="Pfam" id="PF13670">
    <property type="entry name" value="PepSY_2"/>
    <property type="match status" value="1"/>
</dbReference>
<evidence type="ECO:0000256" key="1">
    <source>
        <dbReference type="SAM" id="MobiDB-lite"/>
    </source>
</evidence>
<dbReference type="RefSeq" id="WP_184144942.1">
    <property type="nucleotide sequence ID" value="NZ_JACHIK010000010.1"/>
</dbReference>
<dbReference type="InterPro" id="IPR025711">
    <property type="entry name" value="PepSY"/>
</dbReference>
<keyword evidence="5" id="KW-1185">Reference proteome</keyword>
<evidence type="ECO:0000313" key="4">
    <source>
        <dbReference type="EMBL" id="MBB5043573.1"/>
    </source>
</evidence>
<dbReference type="AlphaFoldDB" id="A0A7W7YWE9"/>
<evidence type="ECO:0000313" key="5">
    <source>
        <dbReference type="Proteomes" id="UP000535406"/>
    </source>
</evidence>
<protein>
    <recommendedName>
        <fullName evidence="3">PepSY domain-containing protein</fullName>
    </recommendedName>
</protein>
<keyword evidence="2" id="KW-0732">Signal</keyword>
<organism evidence="4 5">
    <name type="scientific">Shinella fusca</name>
    <dbReference type="NCBI Taxonomy" id="544480"/>
    <lineage>
        <taxon>Bacteria</taxon>
        <taxon>Pseudomonadati</taxon>
        <taxon>Pseudomonadota</taxon>
        <taxon>Alphaproteobacteria</taxon>
        <taxon>Hyphomicrobiales</taxon>
        <taxon>Rhizobiaceae</taxon>
        <taxon>Shinella</taxon>
    </lineage>
</organism>
<name>A0A7W7YWE9_9HYPH</name>
<sequence length="133" mass="14885">MMKHIAIASLFLALIGWGPAMADDDDCHVPMSLWQPREAVQKMAEGRGWQVSRIKIDDGCYEIRGVDETGRRFKARIDPATLSVVKMKRKDRHDDDHTRARQRPSGSDLTGASGILPSNRLFEAGSRPKTVVK</sequence>
<reference evidence="4 5" key="1">
    <citation type="submission" date="2020-08" db="EMBL/GenBank/DDBJ databases">
        <title>Genomic Encyclopedia of Type Strains, Phase IV (KMG-IV): sequencing the most valuable type-strain genomes for metagenomic binning, comparative biology and taxonomic classification.</title>
        <authorList>
            <person name="Goeker M."/>
        </authorList>
    </citation>
    <scope>NUCLEOTIDE SEQUENCE [LARGE SCALE GENOMIC DNA]</scope>
    <source>
        <strain evidence="4 5">DSM 21319</strain>
    </source>
</reference>
<accession>A0A7W7YWE9</accession>
<feature type="signal peptide" evidence="2">
    <location>
        <begin position="1"/>
        <end position="22"/>
    </location>
</feature>
<feature type="chain" id="PRO_5030684897" description="PepSY domain-containing protein" evidence="2">
    <location>
        <begin position="23"/>
        <end position="133"/>
    </location>
</feature>
<gene>
    <name evidence="4" type="ORF">HNQ66_002983</name>
</gene>
<comment type="caution">
    <text evidence="4">The sequence shown here is derived from an EMBL/GenBank/DDBJ whole genome shotgun (WGS) entry which is preliminary data.</text>
</comment>
<evidence type="ECO:0000259" key="3">
    <source>
        <dbReference type="Pfam" id="PF13670"/>
    </source>
</evidence>
<dbReference type="Proteomes" id="UP000535406">
    <property type="component" value="Unassembled WGS sequence"/>
</dbReference>
<feature type="region of interest" description="Disordered" evidence="1">
    <location>
        <begin position="84"/>
        <end position="133"/>
    </location>
</feature>
<feature type="domain" description="PepSY" evidence="3">
    <location>
        <begin position="8"/>
        <end position="88"/>
    </location>
</feature>
<evidence type="ECO:0000256" key="2">
    <source>
        <dbReference type="SAM" id="SignalP"/>
    </source>
</evidence>